<evidence type="ECO:0000313" key="2">
    <source>
        <dbReference type="EMBL" id="CAI8048526.1"/>
    </source>
</evidence>
<feature type="compositionally biased region" description="Basic and acidic residues" evidence="1">
    <location>
        <begin position="119"/>
        <end position="139"/>
    </location>
</feature>
<feature type="region of interest" description="Disordered" evidence="1">
    <location>
        <begin position="96"/>
        <end position="141"/>
    </location>
</feature>
<dbReference type="Proteomes" id="UP001174909">
    <property type="component" value="Unassembled WGS sequence"/>
</dbReference>
<feature type="region of interest" description="Disordered" evidence="1">
    <location>
        <begin position="1"/>
        <end position="51"/>
    </location>
</feature>
<feature type="compositionally biased region" description="Basic and acidic residues" evidence="1">
    <location>
        <begin position="96"/>
        <end position="105"/>
    </location>
</feature>
<comment type="caution">
    <text evidence="2">The sequence shown here is derived from an EMBL/GenBank/DDBJ whole genome shotgun (WGS) entry which is preliminary data.</text>
</comment>
<name>A0AA35TJ54_GEOBA</name>
<organism evidence="2 3">
    <name type="scientific">Geodia barretti</name>
    <name type="common">Barrett's horny sponge</name>
    <dbReference type="NCBI Taxonomy" id="519541"/>
    <lineage>
        <taxon>Eukaryota</taxon>
        <taxon>Metazoa</taxon>
        <taxon>Porifera</taxon>
        <taxon>Demospongiae</taxon>
        <taxon>Heteroscleromorpha</taxon>
        <taxon>Tetractinellida</taxon>
        <taxon>Astrophorina</taxon>
        <taxon>Geodiidae</taxon>
        <taxon>Geodia</taxon>
    </lineage>
</organism>
<accession>A0AA35TJ54</accession>
<proteinExistence type="predicted"/>
<evidence type="ECO:0000313" key="3">
    <source>
        <dbReference type="Proteomes" id="UP001174909"/>
    </source>
</evidence>
<dbReference type="AlphaFoldDB" id="A0AA35TJ54"/>
<sequence length="219" mass="25408">MVGKEKERPRERSSRYDYHRRHSSRSRDVGSSHDQQQAKPLSKDVSFQPPASLPDEVQYIRRQRLLLRTLRRRSGLRRKLLAKEFGTSDISTIVSSRRENDENRRLRYRLNPTKYRATSRHEPPSSRKERERGRKRDDQDIVSCNCSSSSSSLPPFLPHLFLPPLFLPPPLLPPLFLPPPLLLPLFQFIFLTFSYQLFSVPVQFVHLPQSLSGGGGSHI</sequence>
<reference evidence="2" key="1">
    <citation type="submission" date="2023-03" db="EMBL/GenBank/DDBJ databases">
        <authorList>
            <person name="Steffen K."/>
            <person name="Cardenas P."/>
        </authorList>
    </citation>
    <scope>NUCLEOTIDE SEQUENCE</scope>
</reference>
<protein>
    <submittedName>
        <fullName evidence="2">Uncharacterized protein</fullName>
    </submittedName>
</protein>
<dbReference type="EMBL" id="CASHTH010003730">
    <property type="protein sequence ID" value="CAI8048526.1"/>
    <property type="molecule type" value="Genomic_DNA"/>
</dbReference>
<evidence type="ECO:0000256" key="1">
    <source>
        <dbReference type="SAM" id="MobiDB-lite"/>
    </source>
</evidence>
<keyword evidence="3" id="KW-1185">Reference proteome</keyword>
<feature type="compositionally biased region" description="Basic and acidic residues" evidence="1">
    <location>
        <begin position="1"/>
        <end position="17"/>
    </location>
</feature>
<gene>
    <name evidence="2" type="ORF">GBAR_LOCUS26753</name>
</gene>